<name>A0A848BT19_9FIRM</name>
<organism evidence="2 3">
    <name type="scientific">Megasphaera hexanoica</name>
    <dbReference type="NCBI Taxonomy" id="1675036"/>
    <lineage>
        <taxon>Bacteria</taxon>
        <taxon>Bacillati</taxon>
        <taxon>Bacillota</taxon>
        <taxon>Negativicutes</taxon>
        <taxon>Veillonellales</taxon>
        <taxon>Veillonellaceae</taxon>
        <taxon>Megasphaera</taxon>
    </lineage>
</organism>
<dbReference type="RefSeq" id="WP_075582313.1">
    <property type="nucleotide sequence ID" value="NZ_CP011940.1"/>
</dbReference>
<evidence type="ECO:0000313" key="1">
    <source>
        <dbReference type="EMBL" id="MFG6271721.1"/>
    </source>
</evidence>
<dbReference type="KEGG" id="mhw:ACT01_09195"/>
<reference evidence="1 4" key="2">
    <citation type="submission" date="2024-10" db="EMBL/GenBank/DDBJ databases">
        <authorList>
            <person name="Sang B.-I."/>
            <person name="Prabhaharan D."/>
        </authorList>
    </citation>
    <scope>NUCLEOTIDE SEQUENCE [LARGE SCALE GENOMIC DNA]</scope>
    <source>
        <strain evidence="1 4">MH</strain>
    </source>
</reference>
<comment type="caution">
    <text evidence="2">The sequence shown here is derived from an EMBL/GenBank/DDBJ whole genome shotgun (WGS) entry which is preliminary data.</text>
</comment>
<dbReference type="AlphaFoldDB" id="A0A848BT19"/>
<keyword evidence="4" id="KW-1185">Reference proteome</keyword>
<evidence type="ECO:0000313" key="2">
    <source>
        <dbReference type="EMBL" id="NME27968.1"/>
    </source>
</evidence>
<evidence type="ECO:0000313" key="3">
    <source>
        <dbReference type="Proteomes" id="UP000591071"/>
    </source>
</evidence>
<protein>
    <submittedName>
        <fullName evidence="2">Uncharacterized protein</fullName>
    </submittedName>
</protein>
<dbReference type="Proteomes" id="UP000591071">
    <property type="component" value="Unassembled WGS sequence"/>
</dbReference>
<dbReference type="EMBL" id="JBIEKR010000001">
    <property type="protein sequence ID" value="MFG6271721.1"/>
    <property type="molecule type" value="Genomic_DNA"/>
</dbReference>
<dbReference type="Proteomes" id="UP001605989">
    <property type="component" value="Unassembled WGS sequence"/>
</dbReference>
<gene>
    <name evidence="1" type="ORF">ACGTZG_00780</name>
    <name evidence="2" type="ORF">HF872_04930</name>
</gene>
<reference evidence="2 3" key="1">
    <citation type="submission" date="2020-04" db="EMBL/GenBank/DDBJ databases">
        <authorList>
            <person name="Hitch T.C.A."/>
            <person name="Wylensek D."/>
            <person name="Clavel T."/>
        </authorList>
    </citation>
    <scope>NUCLEOTIDE SEQUENCE [LARGE SCALE GENOMIC DNA]</scope>
    <source>
        <strain evidence="2 3">Oil-RF-744-FAT-WT-6-1</strain>
    </source>
</reference>
<accession>A0A848BT19</accession>
<dbReference type="EMBL" id="JABAFG010000006">
    <property type="protein sequence ID" value="NME27968.1"/>
    <property type="molecule type" value="Genomic_DNA"/>
</dbReference>
<evidence type="ECO:0000313" key="4">
    <source>
        <dbReference type="Proteomes" id="UP001605989"/>
    </source>
</evidence>
<sequence length="130" mass="15441">MIVYVNNEERELHVYDRSSGVDYAKSVICSQERLDTGVMGEFILSEQEYDNWKEILHIVQESEDIRYAIRGIVDPEELKEYIFEDTQYLVHVRETAETENVCLKDLQQALEQKDKNWLRENGFIKTINHI</sequence>
<proteinExistence type="predicted"/>
<dbReference type="OrthoDB" id="1625489at2"/>